<dbReference type="NCBIfam" id="TIGR01446">
    <property type="entry name" value="DnaD_dom"/>
    <property type="match status" value="1"/>
</dbReference>
<sequence>EGRRGFVTHGELLSQAASMLEMEGDTLRRSLSLAVKHGAVLRSTVRVGGKWEEAYFANTESGKEAVERARRGELSFEEERGEGGQPGNIYVLYEQNIGIITPMIAEELKEAEKLYPRGWIEEAFREAAVLNKRSWRYIARILERWATEGKDSGEHRQGTKAGGPDKYIKGRYGHRVKR</sequence>
<dbReference type="SUPFAM" id="SSF158499">
    <property type="entry name" value="DnaD domain-like"/>
    <property type="match status" value="1"/>
</dbReference>
<feature type="non-terminal residue" evidence="3">
    <location>
        <position position="1"/>
    </location>
</feature>
<organism evidence="3">
    <name type="scientific">marine sediment metagenome</name>
    <dbReference type="NCBI Taxonomy" id="412755"/>
    <lineage>
        <taxon>unclassified sequences</taxon>
        <taxon>metagenomes</taxon>
        <taxon>ecological metagenomes</taxon>
    </lineage>
</organism>
<dbReference type="InterPro" id="IPR034829">
    <property type="entry name" value="DnaD-like_sf"/>
</dbReference>
<dbReference type="AlphaFoldDB" id="X0Z7W2"/>
<protein>
    <recommendedName>
        <fullName evidence="2">DnaB/C C-terminal domain-containing protein</fullName>
    </recommendedName>
</protein>
<comment type="caution">
    <text evidence="3">The sequence shown here is derived from an EMBL/GenBank/DDBJ whole genome shotgun (WGS) entry which is preliminary data.</text>
</comment>
<dbReference type="EMBL" id="BARS01055332">
    <property type="protein sequence ID" value="GAG44656.1"/>
    <property type="molecule type" value="Genomic_DNA"/>
</dbReference>
<evidence type="ECO:0000256" key="1">
    <source>
        <dbReference type="SAM" id="MobiDB-lite"/>
    </source>
</evidence>
<dbReference type="Pfam" id="PF07261">
    <property type="entry name" value="DnaB_2"/>
    <property type="match status" value="1"/>
</dbReference>
<evidence type="ECO:0000313" key="3">
    <source>
        <dbReference type="EMBL" id="GAG44656.1"/>
    </source>
</evidence>
<dbReference type="InterPro" id="IPR006343">
    <property type="entry name" value="DnaB/C_C"/>
</dbReference>
<feature type="compositionally biased region" description="Basic residues" evidence="1">
    <location>
        <begin position="169"/>
        <end position="178"/>
    </location>
</feature>
<dbReference type="Gene3D" id="1.10.10.630">
    <property type="entry name" value="DnaD domain-like"/>
    <property type="match status" value="1"/>
</dbReference>
<name>X0Z7W2_9ZZZZ</name>
<gene>
    <name evidence="3" type="ORF">S01H1_81716</name>
</gene>
<reference evidence="3" key="1">
    <citation type="journal article" date="2014" name="Front. Microbiol.">
        <title>High frequency of phylogenetically diverse reductive dehalogenase-homologous genes in deep subseafloor sedimentary metagenomes.</title>
        <authorList>
            <person name="Kawai M."/>
            <person name="Futagami T."/>
            <person name="Toyoda A."/>
            <person name="Takaki Y."/>
            <person name="Nishi S."/>
            <person name="Hori S."/>
            <person name="Arai W."/>
            <person name="Tsubouchi T."/>
            <person name="Morono Y."/>
            <person name="Uchiyama I."/>
            <person name="Ito T."/>
            <person name="Fujiyama A."/>
            <person name="Inagaki F."/>
            <person name="Takami H."/>
        </authorList>
    </citation>
    <scope>NUCLEOTIDE SEQUENCE</scope>
    <source>
        <strain evidence="3">Expedition CK06-06</strain>
    </source>
</reference>
<evidence type="ECO:0000259" key="2">
    <source>
        <dbReference type="Pfam" id="PF07261"/>
    </source>
</evidence>
<accession>X0Z7W2</accession>
<feature type="region of interest" description="Disordered" evidence="1">
    <location>
        <begin position="149"/>
        <end position="178"/>
    </location>
</feature>
<proteinExistence type="predicted"/>
<feature type="domain" description="DnaB/C C-terminal" evidence="2">
    <location>
        <begin position="92"/>
        <end position="149"/>
    </location>
</feature>